<sequence>MVKIDQSGLAGKIRDRPISKELEAVLQKAGLASGVDVVLVTSGGQPGSSGRSKGSTRHNGGRAADLQLMVKGKAQTFTDDRPSPTIAKFIIAAAAYGATGIGAGVNYMGRATLHVGFGLNPNDRSKLTWGAKGRSVNAPLWLKKAADEGWNSPPGWVFDNDDGFVEDEPEDGEDEFEEEEDVEVFLEIPERFNIEVIRAAQASQRVWSIPASITLAQWALESAYGTRMPAGSNNPFGIKAKSGQPSVMALTTEVIGGKKKTVNAAFRAFSSLEEAFIRHGKLLGSADVYASARRFVNDPDRFADALTGVYATDPKYGRLLKSIMKKNDLYRFDILVDDEGMPVIVQGEVGVVEPLQQGGTIRVEALQRRLVELGYLLGEIDGKFGPLTASALLSFQHENSLPTTGVLDTTTEEALNTAEPRRLSEKRVKKTEKELAEDGSKITINARRGRLLSWVGGILGAVGIGNSAIINATGSASIPTGTASDALVNFITQVKTLSASSTQANVEQVLASALSIAQQVAQNPLPANVLQLLDRVRQTIPEGVPSRPIIDQAFQTITQTSPVLPAGSTTVFDILPTFFANDTVLQTVMKGVAAVGGSVLPGFGGSLAMLGIGLAGRFLSNRIAAARLEDHKTGGNINPLGK</sequence>
<evidence type="ECO:0000256" key="2">
    <source>
        <dbReference type="SAM" id="MobiDB-lite"/>
    </source>
</evidence>
<dbReference type="PATRIC" id="fig|1107882.3.peg.6959"/>
<dbReference type="InterPro" id="IPR036365">
    <property type="entry name" value="PGBD-like_sf"/>
</dbReference>
<feature type="region of interest" description="Disordered" evidence="2">
    <location>
        <begin position="42"/>
        <end position="61"/>
    </location>
</feature>
<dbReference type="InterPro" id="IPR002901">
    <property type="entry name" value="MGlyc_endo_b_GlcNAc-like_dom"/>
</dbReference>
<protein>
    <recommendedName>
        <fullName evidence="3">Mannosyl-glycoprotein endo-beta-N-acetylglucosamidase-like domain-containing protein</fullName>
    </recommendedName>
</protein>
<dbReference type="InterPro" id="IPR036366">
    <property type="entry name" value="PGBDSf"/>
</dbReference>
<keyword evidence="5" id="KW-1185">Reference proteome</keyword>
<evidence type="ECO:0000256" key="1">
    <source>
        <dbReference type="ARBA" id="ARBA00022801"/>
    </source>
</evidence>
<evidence type="ECO:0000313" key="5">
    <source>
        <dbReference type="Proteomes" id="UP000003250"/>
    </source>
</evidence>
<dbReference type="Pfam" id="PF01471">
    <property type="entry name" value="PG_binding_1"/>
    <property type="match status" value="1"/>
</dbReference>
<evidence type="ECO:0000259" key="3">
    <source>
        <dbReference type="SMART" id="SM00047"/>
    </source>
</evidence>
<dbReference type="AlphaFoldDB" id="H0I413"/>
<reference evidence="4 5" key="1">
    <citation type="journal article" date="2012" name="J. Bacteriol.">
        <title>Draft Genome Sequence of Mesorhizobium alhagi CCNWXJ12-2T, a Novel Salt-Resistant Species Isolated from the Desert of Northwestern China.</title>
        <authorList>
            <person name="Zhou M."/>
            <person name="Chen W."/>
            <person name="Chen H."/>
            <person name="Wei G."/>
        </authorList>
    </citation>
    <scope>NUCLEOTIDE SEQUENCE [LARGE SCALE GENOMIC DNA]</scope>
    <source>
        <strain evidence="4 5">CCNWXJ12-2</strain>
    </source>
</reference>
<dbReference type="Proteomes" id="UP000003250">
    <property type="component" value="Unassembled WGS sequence"/>
</dbReference>
<dbReference type="PANTHER" id="PTHR33308">
    <property type="entry name" value="PEPTIDOGLYCAN HYDROLASE FLGJ"/>
    <property type="match status" value="1"/>
</dbReference>
<feature type="domain" description="Mannosyl-glycoprotein endo-beta-N-acetylglucosamidase-like" evidence="3">
    <location>
        <begin position="187"/>
        <end position="333"/>
    </location>
</feature>
<dbReference type="InterPro" id="IPR002477">
    <property type="entry name" value="Peptidoglycan-bd-like"/>
</dbReference>
<feature type="compositionally biased region" description="Acidic residues" evidence="2">
    <location>
        <begin position="159"/>
        <end position="177"/>
    </location>
</feature>
<dbReference type="RefSeq" id="WP_008840770.1">
    <property type="nucleotide sequence ID" value="NZ_AHAM01000343.1"/>
</dbReference>
<dbReference type="InterPro" id="IPR051056">
    <property type="entry name" value="Glycosyl_Hydrolase_73"/>
</dbReference>
<dbReference type="OrthoDB" id="5410551at2"/>
<dbReference type="PANTHER" id="PTHR33308:SF9">
    <property type="entry name" value="PEPTIDOGLYCAN HYDROLASE FLGJ"/>
    <property type="match status" value="1"/>
</dbReference>
<dbReference type="Gene3D" id="1.10.101.10">
    <property type="entry name" value="PGBD-like superfamily/PGBD"/>
    <property type="match status" value="1"/>
</dbReference>
<evidence type="ECO:0000313" key="4">
    <source>
        <dbReference type="EMBL" id="EHK52275.1"/>
    </source>
</evidence>
<dbReference type="Pfam" id="PF01832">
    <property type="entry name" value="Glucosaminidase"/>
    <property type="match status" value="1"/>
</dbReference>
<proteinExistence type="predicted"/>
<keyword evidence="1" id="KW-0378">Hydrolase</keyword>
<accession>H0I413</accession>
<dbReference type="EMBL" id="AHAM01000343">
    <property type="protein sequence ID" value="EHK52275.1"/>
    <property type="molecule type" value="Genomic_DNA"/>
</dbReference>
<name>H0I413_9HYPH</name>
<dbReference type="SUPFAM" id="SSF47090">
    <property type="entry name" value="PGBD-like"/>
    <property type="match status" value="1"/>
</dbReference>
<dbReference type="GO" id="GO:0004040">
    <property type="term" value="F:amidase activity"/>
    <property type="evidence" value="ECO:0007669"/>
    <property type="project" value="InterPro"/>
</dbReference>
<dbReference type="SMART" id="SM00047">
    <property type="entry name" value="LYZ2"/>
    <property type="match status" value="1"/>
</dbReference>
<feature type="region of interest" description="Disordered" evidence="2">
    <location>
        <begin position="156"/>
        <end position="177"/>
    </location>
</feature>
<organism evidence="4 5">
    <name type="scientific">Mesorhizobium alhagi CCNWXJ12-2</name>
    <dbReference type="NCBI Taxonomy" id="1107882"/>
    <lineage>
        <taxon>Bacteria</taxon>
        <taxon>Pseudomonadati</taxon>
        <taxon>Pseudomonadota</taxon>
        <taxon>Alphaproteobacteria</taxon>
        <taxon>Hyphomicrobiales</taxon>
        <taxon>Phyllobacteriaceae</taxon>
        <taxon>Allomesorhizobium</taxon>
    </lineage>
</organism>
<gene>
    <name evidence="4" type="ORF">MAXJ12_36161</name>
</gene>
<dbReference type="Gene3D" id="1.10.530.10">
    <property type="match status" value="1"/>
</dbReference>